<feature type="region of interest" description="Disordered" evidence="1">
    <location>
        <begin position="123"/>
        <end position="142"/>
    </location>
</feature>
<gene>
    <name evidence="2" type="ORF">ACJ73_08339</name>
</gene>
<dbReference type="AlphaFoldDB" id="A0A1J9QYD2"/>
<dbReference type="EMBL" id="LGTZ01001936">
    <property type="protein sequence ID" value="OJD20325.1"/>
    <property type="molecule type" value="Genomic_DNA"/>
</dbReference>
<comment type="caution">
    <text evidence="2">The sequence shown here is derived from an EMBL/GenBank/DDBJ whole genome shotgun (WGS) entry which is preliminary data.</text>
</comment>
<evidence type="ECO:0000313" key="3">
    <source>
        <dbReference type="Proteomes" id="UP000242791"/>
    </source>
</evidence>
<reference evidence="2 3" key="1">
    <citation type="submission" date="2015-08" db="EMBL/GenBank/DDBJ databases">
        <title>Emmonsia species relationships and genome sequence.</title>
        <authorList>
            <person name="Cuomo C.A."/>
            <person name="Schwartz I.S."/>
            <person name="Kenyon C."/>
            <person name="De Hoog G.S."/>
            <person name="Govender N.P."/>
            <person name="Botha A."/>
            <person name="Moreno L."/>
            <person name="De Vries M."/>
            <person name="Munoz J.F."/>
            <person name="Stielow J.B."/>
        </authorList>
    </citation>
    <scope>NUCLEOTIDE SEQUENCE [LARGE SCALE GENOMIC DNA]</scope>
    <source>
        <strain evidence="2 3">EI222</strain>
    </source>
</reference>
<proteinExistence type="predicted"/>
<dbReference type="VEuPathDB" id="FungiDB:ACJ73_08339"/>
<dbReference type="OrthoDB" id="5584477at2759"/>
<organism evidence="2 3">
    <name type="scientific">Blastomyces percursus</name>
    <dbReference type="NCBI Taxonomy" id="1658174"/>
    <lineage>
        <taxon>Eukaryota</taxon>
        <taxon>Fungi</taxon>
        <taxon>Dikarya</taxon>
        <taxon>Ascomycota</taxon>
        <taxon>Pezizomycotina</taxon>
        <taxon>Eurotiomycetes</taxon>
        <taxon>Eurotiomycetidae</taxon>
        <taxon>Onygenales</taxon>
        <taxon>Ajellomycetaceae</taxon>
        <taxon>Blastomyces</taxon>
    </lineage>
</organism>
<name>A0A1J9QYD2_9EURO</name>
<keyword evidence="3" id="KW-1185">Reference proteome</keyword>
<feature type="compositionally biased region" description="Polar residues" evidence="1">
    <location>
        <begin position="130"/>
        <end position="139"/>
    </location>
</feature>
<dbReference type="Proteomes" id="UP000242791">
    <property type="component" value="Unassembled WGS sequence"/>
</dbReference>
<evidence type="ECO:0000313" key="2">
    <source>
        <dbReference type="EMBL" id="OJD20325.1"/>
    </source>
</evidence>
<protein>
    <submittedName>
        <fullName evidence="2">Uncharacterized protein</fullName>
    </submittedName>
</protein>
<accession>A0A1J9QYD2</accession>
<dbReference type="STRING" id="1658174.A0A1J9QYD2"/>
<sequence length="244" mass="28140">MACLSQDDCDVINDHPLGDCLERLQKSLQDVERSYSIVSSLDEADDRSEKLQDVSSLKDQQSRRGLRVSKLLRTYSTGRLQLHLLPFARELIIEKATDHDIWSAILDLITKLSRVTPIPPTTVNPAFDSTPVTHSSASHQGREQTRRLVEARIFEEIRSCTYRDVQGFFEKYLEEKNWTGRARNVYESIKDQYVDCEWVGLRGVPPRPSAELAFRLQSDFLSKERRHYYTINIPKELIGGEAQR</sequence>
<evidence type="ECO:0000256" key="1">
    <source>
        <dbReference type="SAM" id="MobiDB-lite"/>
    </source>
</evidence>